<dbReference type="InterPro" id="IPR036631">
    <property type="entry name" value="MGMT_N_sf"/>
</dbReference>
<dbReference type="InterPro" id="IPR001497">
    <property type="entry name" value="MethylDNA_cys_MeTrfase_AS"/>
</dbReference>
<feature type="active site" description="Nucleophile; methyl group acceptor" evidence="9">
    <location>
        <position position="134"/>
    </location>
</feature>
<evidence type="ECO:0000256" key="1">
    <source>
        <dbReference type="ARBA" id="ARBA00001286"/>
    </source>
</evidence>
<name>A0A0R1J3D6_9LACO</name>
<evidence type="ECO:0000256" key="2">
    <source>
        <dbReference type="ARBA" id="ARBA00008711"/>
    </source>
</evidence>
<dbReference type="Pfam" id="PF01035">
    <property type="entry name" value="DNA_binding_1"/>
    <property type="match status" value="1"/>
</dbReference>
<evidence type="ECO:0000313" key="13">
    <source>
        <dbReference type="Proteomes" id="UP000050929"/>
    </source>
</evidence>
<keyword evidence="13" id="KW-1185">Reference proteome</keyword>
<dbReference type="PANTHER" id="PTHR10815:SF12">
    <property type="entry name" value="METHYLATED-DNA--PROTEIN-CYSTEINE METHYLTRANSFERASE, INDUCIBLE"/>
    <property type="match status" value="1"/>
</dbReference>
<keyword evidence="7 9" id="KW-0234">DNA repair</keyword>
<evidence type="ECO:0000313" key="12">
    <source>
        <dbReference type="EMBL" id="KRK65531.1"/>
    </source>
</evidence>
<dbReference type="HAMAP" id="MF_00772">
    <property type="entry name" value="OGT"/>
    <property type="match status" value="1"/>
</dbReference>
<organism evidence="12 13">
    <name type="scientific">Companilactobacillus tucceti DSM 20183</name>
    <dbReference type="NCBI Taxonomy" id="1423811"/>
    <lineage>
        <taxon>Bacteria</taxon>
        <taxon>Bacillati</taxon>
        <taxon>Bacillota</taxon>
        <taxon>Bacilli</taxon>
        <taxon>Lactobacillales</taxon>
        <taxon>Lactobacillaceae</taxon>
        <taxon>Companilactobacillus</taxon>
    </lineage>
</organism>
<protein>
    <recommendedName>
        <fullName evidence="9">Methylated-DNA--protein-cysteine methyltransferase</fullName>
        <ecNumber evidence="9">2.1.1.63</ecNumber>
    </recommendedName>
    <alternativeName>
        <fullName evidence="9">6-O-methylguanine-DNA methyltransferase</fullName>
        <shortName evidence="9">MGMT</shortName>
    </alternativeName>
    <alternativeName>
        <fullName evidence="9">O-6-methylguanine-DNA-alkyltransferase</fullName>
    </alternativeName>
</protein>
<dbReference type="GO" id="GO:0006307">
    <property type="term" value="P:DNA alkylation repair"/>
    <property type="evidence" value="ECO:0007669"/>
    <property type="project" value="UniProtKB-UniRule"/>
</dbReference>
<comment type="miscellaneous">
    <text evidence="9">This enzyme catalyzes only one turnover and therefore is not strictly catalytic. According to one definition, an enzyme is a biocatalyst that acts repeatedly and over many reaction cycles.</text>
</comment>
<dbReference type="Proteomes" id="UP000050929">
    <property type="component" value="Unassembled WGS sequence"/>
</dbReference>
<evidence type="ECO:0000256" key="3">
    <source>
        <dbReference type="ARBA" id="ARBA00022490"/>
    </source>
</evidence>
<comment type="catalytic activity">
    <reaction evidence="8 9">
        <text>a 6-O-methyl-2'-deoxyguanosine in DNA + L-cysteinyl-[protein] = S-methyl-L-cysteinyl-[protein] + a 2'-deoxyguanosine in DNA</text>
        <dbReference type="Rhea" id="RHEA:24000"/>
        <dbReference type="Rhea" id="RHEA-COMP:10131"/>
        <dbReference type="Rhea" id="RHEA-COMP:10132"/>
        <dbReference type="Rhea" id="RHEA-COMP:11367"/>
        <dbReference type="Rhea" id="RHEA-COMP:11368"/>
        <dbReference type="ChEBI" id="CHEBI:29950"/>
        <dbReference type="ChEBI" id="CHEBI:82612"/>
        <dbReference type="ChEBI" id="CHEBI:85445"/>
        <dbReference type="ChEBI" id="CHEBI:85448"/>
        <dbReference type="EC" id="2.1.1.63"/>
    </reaction>
</comment>
<evidence type="ECO:0000259" key="10">
    <source>
        <dbReference type="Pfam" id="PF01035"/>
    </source>
</evidence>
<keyword evidence="3 9" id="KW-0963">Cytoplasm</keyword>
<dbReference type="EMBL" id="AZDG01000002">
    <property type="protein sequence ID" value="KRK65531.1"/>
    <property type="molecule type" value="Genomic_DNA"/>
</dbReference>
<dbReference type="SUPFAM" id="SSF53155">
    <property type="entry name" value="Methylated DNA-protein cysteine methyltransferase domain"/>
    <property type="match status" value="1"/>
</dbReference>
<comment type="function">
    <text evidence="9">Involved in the cellular defense against the biological effects of O6-methylguanine (O6-MeG) and O4-methylthymine (O4-MeT) in DNA. Repairs the methylated nucleobase in DNA by stoichiometrically transferring the methyl group to a cysteine residue in the enzyme. This is a suicide reaction: the enzyme is irreversibly inactivated.</text>
</comment>
<dbReference type="Pfam" id="PF02870">
    <property type="entry name" value="Methyltransf_1N"/>
    <property type="match status" value="1"/>
</dbReference>
<evidence type="ECO:0000256" key="7">
    <source>
        <dbReference type="ARBA" id="ARBA00023204"/>
    </source>
</evidence>
<dbReference type="InterPro" id="IPR036388">
    <property type="entry name" value="WH-like_DNA-bd_sf"/>
</dbReference>
<dbReference type="InterPro" id="IPR008332">
    <property type="entry name" value="MethylG_MeTrfase_N"/>
</dbReference>
<dbReference type="PATRIC" id="fig|1423811.3.peg.1013"/>
<dbReference type="Gene3D" id="1.10.10.10">
    <property type="entry name" value="Winged helix-like DNA-binding domain superfamily/Winged helix DNA-binding domain"/>
    <property type="match status" value="1"/>
</dbReference>
<dbReference type="RefSeq" id="WP_057764207.1">
    <property type="nucleotide sequence ID" value="NZ_AZDG01000002.1"/>
</dbReference>
<feature type="domain" description="Methylguanine DNA methyltransferase ribonuclease-like" evidence="11">
    <location>
        <begin position="18"/>
        <end position="78"/>
    </location>
</feature>
<feature type="domain" description="Methylated-DNA-[protein]-cysteine S-methyltransferase DNA binding" evidence="10">
    <location>
        <begin position="83"/>
        <end position="162"/>
    </location>
</feature>
<reference evidence="12 13" key="1">
    <citation type="journal article" date="2015" name="Genome Announc.">
        <title>Expanding the biotechnology potential of lactobacilli through comparative genomics of 213 strains and associated genera.</title>
        <authorList>
            <person name="Sun Z."/>
            <person name="Harris H.M."/>
            <person name="McCann A."/>
            <person name="Guo C."/>
            <person name="Argimon S."/>
            <person name="Zhang W."/>
            <person name="Yang X."/>
            <person name="Jeffery I.B."/>
            <person name="Cooney J.C."/>
            <person name="Kagawa T.F."/>
            <person name="Liu W."/>
            <person name="Song Y."/>
            <person name="Salvetti E."/>
            <person name="Wrobel A."/>
            <person name="Rasinkangas P."/>
            <person name="Parkhill J."/>
            <person name="Rea M.C."/>
            <person name="O'Sullivan O."/>
            <person name="Ritari J."/>
            <person name="Douillard F.P."/>
            <person name="Paul Ross R."/>
            <person name="Yang R."/>
            <person name="Briner A.E."/>
            <person name="Felis G.E."/>
            <person name="de Vos W.M."/>
            <person name="Barrangou R."/>
            <person name="Klaenhammer T.R."/>
            <person name="Caufield P.W."/>
            <person name="Cui Y."/>
            <person name="Zhang H."/>
            <person name="O'Toole P.W."/>
        </authorList>
    </citation>
    <scope>NUCLEOTIDE SEQUENCE [LARGE SCALE GENOMIC DNA]</scope>
    <source>
        <strain evidence="12 13">DSM 20183</strain>
    </source>
</reference>
<dbReference type="STRING" id="1423811.FC72_GL001001"/>
<dbReference type="PROSITE" id="PS00374">
    <property type="entry name" value="MGMT"/>
    <property type="match status" value="1"/>
</dbReference>
<keyword evidence="6 9" id="KW-0227">DNA damage</keyword>
<dbReference type="CDD" id="cd06445">
    <property type="entry name" value="ATase"/>
    <property type="match status" value="1"/>
</dbReference>
<dbReference type="GO" id="GO:0005737">
    <property type="term" value="C:cytoplasm"/>
    <property type="evidence" value="ECO:0007669"/>
    <property type="project" value="UniProtKB-SubCell"/>
</dbReference>
<dbReference type="InterPro" id="IPR023546">
    <property type="entry name" value="MGMT"/>
</dbReference>
<evidence type="ECO:0000256" key="6">
    <source>
        <dbReference type="ARBA" id="ARBA00022763"/>
    </source>
</evidence>
<dbReference type="InterPro" id="IPR036217">
    <property type="entry name" value="MethylDNA_cys_MeTrfase_DNAb"/>
</dbReference>
<proteinExistence type="inferred from homology"/>
<gene>
    <name evidence="12" type="ORF">FC72_GL001001</name>
</gene>
<dbReference type="NCBIfam" id="TIGR00589">
    <property type="entry name" value="ogt"/>
    <property type="match status" value="1"/>
</dbReference>
<keyword evidence="5 9" id="KW-0808">Transferase</keyword>
<sequence length="168" mass="19133">MTKDIFYSKTKINNRFYLIASTVDGLVFVGCQNGNMDELKSFFKKEKLVYDEKKNEPYVIELEEYLSGKRKEFDFNLDVTGTEFQMKVWQQLRKIPYGSLSNYSKIATQIGNPKAVRAVGTAIGRNPVSIIVPCHRVLSKNGSLGGYRGGLPMKRELLNLEKEVSEHV</sequence>
<dbReference type="SUPFAM" id="SSF46767">
    <property type="entry name" value="Methylated DNA-protein cysteine methyltransferase, C-terminal domain"/>
    <property type="match status" value="1"/>
</dbReference>
<dbReference type="PANTHER" id="PTHR10815">
    <property type="entry name" value="METHYLATED-DNA--PROTEIN-CYSTEINE METHYLTRANSFERASE"/>
    <property type="match status" value="1"/>
</dbReference>
<comment type="caution">
    <text evidence="12">The sequence shown here is derived from an EMBL/GenBank/DDBJ whole genome shotgun (WGS) entry which is preliminary data.</text>
</comment>
<keyword evidence="4 9" id="KW-0489">Methyltransferase</keyword>
<dbReference type="OrthoDB" id="9802228at2"/>
<evidence type="ECO:0000256" key="9">
    <source>
        <dbReference type="HAMAP-Rule" id="MF_00772"/>
    </source>
</evidence>
<dbReference type="FunFam" id="1.10.10.10:FF:000214">
    <property type="entry name" value="Methylated-DNA--protein-cysteine methyltransferase"/>
    <property type="match status" value="1"/>
</dbReference>
<dbReference type="EC" id="2.1.1.63" evidence="9"/>
<dbReference type="GO" id="GO:0003908">
    <property type="term" value="F:methylated-DNA-[protein]-cysteine S-methyltransferase activity"/>
    <property type="evidence" value="ECO:0007669"/>
    <property type="project" value="UniProtKB-UniRule"/>
</dbReference>
<dbReference type="InterPro" id="IPR014048">
    <property type="entry name" value="MethylDNA_cys_MeTrfase_DNA-bd"/>
</dbReference>
<evidence type="ECO:0000259" key="11">
    <source>
        <dbReference type="Pfam" id="PF02870"/>
    </source>
</evidence>
<comment type="catalytic activity">
    <reaction evidence="1 9">
        <text>a 4-O-methyl-thymidine in DNA + L-cysteinyl-[protein] = a thymidine in DNA + S-methyl-L-cysteinyl-[protein]</text>
        <dbReference type="Rhea" id="RHEA:53428"/>
        <dbReference type="Rhea" id="RHEA-COMP:10131"/>
        <dbReference type="Rhea" id="RHEA-COMP:10132"/>
        <dbReference type="Rhea" id="RHEA-COMP:13555"/>
        <dbReference type="Rhea" id="RHEA-COMP:13556"/>
        <dbReference type="ChEBI" id="CHEBI:29950"/>
        <dbReference type="ChEBI" id="CHEBI:82612"/>
        <dbReference type="ChEBI" id="CHEBI:137386"/>
        <dbReference type="ChEBI" id="CHEBI:137387"/>
        <dbReference type="EC" id="2.1.1.63"/>
    </reaction>
</comment>
<comment type="subcellular location">
    <subcellularLocation>
        <location evidence="9">Cytoplasm</location>
    </subcellularLocation>
</comment>
<dbReference type="AlphaFoldDB" id="A0A0R1J3D6"/>
<dbReference type="GO" id="GO:0032259">
    <property type="term" value="P:methylation"/>
    <property type="evidence" value="ECO:0007669"/>
    <property type="project" value="UniProtKB-KW"/>
</dbReference>
<evidence type="ECO:0000256" key="5">
    <source>
        <dbReference type="ARBA" id="ARBA00022679"/>
    </source>
</evidence>
<comment type="similarity">
    <text evidence="2 9">Belongs to the MGMT family.</text>
</comment>
<accession>A0A0R1J3D6</accession>
<evidence type="ECO:0000256" key="8">
    <source>
        <dbReference type="ARBA" id="ARBA00049348"/>
    </source>
</evidence>
<evidence type="ECO:0000256" key="4">
    <source>
        <dbReference type="ARBA" id="ARBA00022603"/>
    </source>
</evidence>